<dbReference type="EMBL" id="CAADFO010000027">
    <property type="protein sequence ID" value="VFK27334.1"/>
    <property type="molecule type" value="Genomic_DNA"/>
</dbReference>
<dbReference type="AlphaFoldDB" id="A0A450XDK7"/>
<feature type="domain" description="HTH IS408-type" evidence="1">
    <location>
        <begin position="4"/>
        <end position="84"/>
    </location>
</feature>
<accession>A0A450XDK7</accession>
<name>A0A450XDK7_9GAMM</name>
<proteinExistence type="predicted"/>
<evidence type="ECO:0000313" key="2">
    <source>
        <dbReference type="EMBL" id="VFK27334.1"/>
    </source>
</evidence>
<dbReference type="Gene3D" id="1.10.10.60">
    <property type="entry name" value="Homeodomain-like"/>
    <property type="match status" value="1"/>
</dbReference>
<dbReference type="PROSITE" id="PS50532">
    <property type="entry name" value="HTH_IS408"/>
    <property type="match status" value="1"/>
</dbReference>
<dbReference type="InterPro" id="IPR017895">
    <property type="entry name" value="HTH_IS408/IS1162_type"/>
</dbReference>
<gene>
    <name evidence="2" type="ORF">BECKMB1821G_GA0114241_102711</name>
</gene>
<protein>
    <recommendedName>
        <fullName evidence="1">HTH IS408-type domain-containing protein</fullName>
    </recommendedName>
</protein>
<evidence type="ECO:0000259" key="1">
    <source>
        <dbReference type="PROSITE" id="PS50532"/>
    </source>
</evidence>
<reference evidence="2" key="1">
    <citation type="submission" date="2019-02" db="EMBL/GenBank/DDBJ databases">
        <authorList>
            <person name="Gruber-Vodicka R. H."/>
            <person name="Seah K. B. B."/>
        </authorList>
    </citation>
    <scope>NUCLEOTIDE SEQUENCE</scope>
    <source>
        <strain evidence="2">BECK_BZ197</strain>
    </source>
</reference>
<organism evidence="2">
    <name type="scientific">Candidatus Kentrum sp. MB</name>
    <dbReference type="NCBI Taxonomy" id="2138164"/>
    <lineage>
        <taxon>Bacteria</taxon>
        <taxon>Pseudomonadati</taxon>
        <taxon>Pseudomonadota</taxon>
        <taxon>Gammaproteobacteria</taxon>
        <taxon>Candidatus Kentrum</taxon>
    </lineage>
</organism>
<sequence length="174" mass="19440">MQKIHDILRIKYESKLSHKKIAGALGLSKGAVSKYISQAQVQGIVWPLPEGQDLENLERRPASPGKRAATDKAEPDYFHLHTELKRKGITLRLLWEEYTATHGQAAYRYSCPFASTTGSGVDVRNAVCTSAIWPARSFLLTLVAPHGDGSYPKLMAQLAKFQLPTRKIRNRKGR</sequence>